<accession>A0A8S3SYM8</accession>
<name>A0A8S3SYM8_MYTED</name>
<keyword evidence="2" id="KW-1185">Reference proteome</keyword>
<sequence>MVILRYIEKHGFSSLKSFCFPENSITIESKCYLPDMKVGPVDELTETYVREYTWNIFCLYTDLLEKNLKQKLNLSVGCKHTWDHIPGKANQSICTMCNKCCDQGRKCKYNGIMGNNLRECLCKTSSPGCVDCGICIECAAELWNIRSYLRPMPITERNFKFVKTEEVERKLSYTTEDKHVQNIITPEEINNVFLQIPLDPCSF</sequence>
<dbReference type="Proteomes" id="UP000683360">
    <property type="component" value="Unassembled WGS sequence"/>
</dbReference>
<dbReference type="AlphaFoldDB" id="A0A8S3SYM8"/>
<evidence type="ECO:0000313" key="1">
    <source>
        <dbReference type="EMBL" id="CAG2226248.1"/>
    </source>
</evidence>
<comment type="caution">
    <text evidence="1">The sequence shown here is derived from an EMBL/GenBank/DDBJ whole genome shotgun (WGS) entry which is preliminary data.</text>
</comment>
<dbReference type="OrthoDB" id="6145267at2759"/>
<organism evidence="1 2">
    <name type="scientific">Mytilus edulis</name>
    <name type="common">Blue mussel</name>
    <dbReference type="NCBI Taxonomy" id="6550"/>
    <lineage>
        <taxon>Eukaryota</taxon>
        <taxon>Metazoa</taxon>
        <taxon>Spiralia</taxon>
        <taxon>Lophotrochozoa</taxon>
        <taxon>Mollusca</taxon>
        <taxon>Bivalvia</taxon>
        <taxon>Autobranchia</taxon>
        <taxon>Pteriomorphia</taxon>
        <taxon>Mytilida</taxon>
        <taxon>Mytiloidea</taxon>
        <taxon>Mytilidae</taxon>
        <taxon>Mytilinae</taxon>
        <taxon>Mytilus</taxon>
    </lineage>
</organism>
<dbReference type="EMBL" id="CAJPWZ010001888">
    <property type="protein sequence ID" value="CAG2226248.1"/>
    <property type="molecule type" value="Genomic_DNA"/>
</dbReference>
<proteinExistence type="predicted"/>
<evidence type="ECO:0000313" key="2">
    <source>
        <dbReference type="Proteomes" id="UP000683360"/>
    </source>
</evidence>
<gene>
    <name evidence="1" type="ORF">MEDL_39337</name>
</gene>
<protein>
    <submittedName>
        <fullName evidence="1">Uncharacterized protein</fullName>
    </submittedName>
</protein>
<reference evidence="1" key="1">
    <citation type="submission" date="2021-03" db="EMBL/GenBank/DDBJ databases">
        <authorList>
            <person name="Bekaert M."/>
        </authorList>
    </citation>
    <scope>NUCLEOTIDE SEQUENCE</scope>
</reference>